<feature type="transmembrane region" description="Helical" evidence="1">
    <location>
        <begin position="124"/>
        <end position="142"/>
    </location>
</feature>
<evidence type="ECO:0000313" key="3">
    <source>
        <dbReference type="Proteomes" id="UP000218965"/>
    </source>
</evidence>
<dbReference type="KEGG" id="malk:MalAC0309_1982"/>
<accession>A0A0U5BPM9</accession>
<protein>
    <submittedName>
        <fullName evidence="2">TonB-dependent outermembrane receptor</fullName>
    </submittedName>
</protein>
<name>A0A0U5BPM9_9MICO</name>
<feature type="transmembrane region" description="Helical" evidence="1">
    <location>
        <begin position="16"/>
        <end position="39"/>
    </location>
</feature>
<keyword evidence="1" id="KW-0472">Membrane</keyword>
<proteinExistence type="predicted"/>
<evidence type="ECO:0000256" key="1">
    <source>
        <dbReference type="SAM" id="Phobius"/>
    </source>
</evidence>
<gene>
    <name evidence="2" type="ORF">MalAC0309_1982</name>
</gene>
<keyword evidence="1" id="KW-1133">Transmembrane helix</keyword>
<keyword evidence="2" id="KW-0675">Receptor</keyword>
<sequence>MDAPPASRRLSTVPAAVLYLLGATVLAFALAAAVAVVRLTPGLIFSPGYLGMSDVSEAITRLVAGTAWLLPITLVGAVVGGIVSRTEDLKPQTGMIAVTVGGAVGALSATQLMPPPGVASHDLAAWAVLAPALALLLAILPWPGALVHPDGGTADDADDE</sequence>
<reference evidence="3" key="1">
    <citation type="submission" date="2015-12" db="EMBL/GenBank/DDBJ databases">
        <authorList>
            <person name="Shamseldin A."/>
            <person name="Moawad H."/>
            <person name="Abd El-Rahim W.M."/>
            <person name="Sadowsky M.J."/>
        </authorList>
    </citation>
    <scope>NUCLEOTIDE SEQUENCE [LARGE SCALE GENOMIC DNA]</scope>
    <source>
        <strain evidence="3">JAM AC0309</strain>
    </source>
</reference>
<evidence type="ECO:0000313" key="2">
    <source>
        <dbReference type="EMBL" id="BAU32827.1"/>
    </source>
</evidence>
<organism evidence="2 3">
    <name type="scientific">Microcella alkaliphila</name>
    <dbReference type="NCBI Taxonomy" id="279828"/>
    <lineage>
        <taxon>Bacteria</taxon>
        <taxon>Bacillati</taxon>
        <taxon>Actinomycetota</taxon>
        <taxon>Actinomycetes</taxon>
        <taxon>Micrococcales</taxon>
        <taxon>Microbacteriaceae</taxon>
        <taxon>Microcella</taxon>
    </lineage>
</organism>
<feature type="transmembrane region" description="Helical" evidence="1">
    <location>
        <begin position="59"/>
        <end position="83"/>
    </location>
</feature>
<dbReference type="AlphaFoldDB" id="A0A0U5BPM9"/>
<reference evidence="2 3" key="2">
    <citation type="submission" date="2016-01" db="EMBL/GenBank/DDBJ databases">
        <title>Microcella alkaliphila JAM AC0309 whole genome shotgun sequence.</title>
        <authorList>
            <person name="Kurata A."/>
            <person name="Hirose Y."/>
            <person name="Kishimoto N."/>
            <person name="Kobayashi T."/>
        </authorList>
    </citation>
    <scope>NUCLEOTIDE SEQUENCE [LARGE SCALE GENOMIC DNA]</scope>
    <source>
        <strain evidence="2 3">JAM AC0309</strain>
    </source>
</reference>
<dbReference type="EMBL" id="AP017315">
    <property type="protein sequence ID" value="BAU32827.1"/>
    <property type="molecule type" value="Genomic_DNA"/>
</dbReference>
<dbReference type="Proteomes" id="UP000218965">
    <property type="component" value="Chromosome"/>
</dbReference>
<keyword evidence="1" id="KW-0812">Transmembrane</keyword>
<feature type="transmembrane region" description="Helical" evidence="1">
    <location>
        <begin position="95"/>
        <end position="112"/>
    </location>
</feature>